<dbReference type="PROSITE" id="PS00092">
    <property type="entry name" value="N6_MTASE"/>
    <property type="match status" value="1"/>
</dbReference>
<evidence type="ECO:0000313" key="3">
    <source>
        <dbReference type="EMBL" id="CAK9171455.1"/>
    </source>
</evidence>
<organism evidence="3 4">
    <name type="scientific">Ilex paraguariensis</name>
    <name type="common">yerba mate</name>
    <dbReference type="NCBI Taxonomy" id="185542"/>
    <lineage>
        <taxon>Eukaryota</taxon>
        <taxon>Viridiplantae</taxon>
        <taxon>Streptophyta</taxon>
        <taxon>Embryophyta</taxon>
        <taxon>Tracheophyta</taxon>
        <taxon>Spermatophyta</taxon>
        <taxon>Magnoliopsida</taxon>
        <taxon>eudicotyledons</taxon>
        <taxon>Gunneridae</taxon>
        <taxon>Pentapetalae</taxon>
        <taxon>asterids</taxon>
        <taxon>campanulids</taxon>
        <taxon>Aquifoliales</taxon>
        <taxon>Aquifoliaceae</taxon>
        <taxon>Ilex</taxon>
    </lineage>
</organism>
<sequence length="426" mass="49106">MADSETNNRLSVFLKTGIYRFESSNAVFIDPVRVLNQSYTQFKVSPTAYYSRLFDSKKSTEEEPRVSKNSRKRKRKERKSHTLNEKERIADQRHKDSRDLLLKAHEALMGATDLLAIIRKLRSGEEESKESLLPSVEQSFVELGSVWQAPLYEITLNLHQEDQPTQSRGSLLVENCDQRVIPVFNNLVINETSSDAEAEFLNNKYVIPKESCFYMSDLRQIHNMIPAESDCGFNLIVVDPPWENSSAHQKMKYPTLPSRYFLSLPIKQLTHAEGALVALWVTNREKLRDFVLNELFPKWGVNYEATLYWLKVKADGSLINELDLFHHRPYECLLLGYCGEKAVDSECLPRLTCMPDDQVFISVPGDYSRKPPVGELLQEYVPGFMPARCIELFAREMMAGWASWGNEPLHFQDARYFSGNAAKYYF</sequence>
<gene>
    <name evidence="3" type="ORF">ILEXP_LOCUS41019</name>
</gene>
<dbReference type="InterPro" id="IPR002052">
    <property type="entry name" value="DNA_methylase_N6_adenine_CS"/>
</dbReference>
<dbReference type="Pfam" id="PF05063">
    <property type="entry name" value="MT-A70"/>
    <property type="match status" value="1"/>
</dbReference>
<keyword evidence="4" id="KW-1185">Reference proteome</keyword>
<name>A0ABC8TPS1_9AQUA</name>
<feature type="compositionally biased region" description="Basic residues" evidence="2">
    <location>
        <begin position="68"/>
        <end position="79"/>
    </location>
</feature>
<evidence type="ECO:0008006" key="5">
    <source>
        <dbReference type="Google" id="ProtNLM"/>
    </source>
</evidence>
<comment type="caution">
    <text evidence="3">The sequence shown here is derived from an EMBL/GenBank/DDBJ whole genome shotgun (WGS) entry which is preliminary data.</text>
</comment>
<feature type="region of interest" description="Disordered" evidence="2">
    <location>
        <begin position="60"/>
        <end position="82"/>
    </location>
</feature>
<reference evidence="3 4" key="1">
    <citation type="submission" date="2024-02" db="EMBL/GenBank/DDBJ databases">
        <authorList>
            <person name="Vignale AGUSTIN F."/>
            <person name="Sosa J E."/>
            <person name="Modenutti C."/>
        </authorList>
    </citation>
    <scope>NUCLEOTIDE SEQUENCE [LARGE SCALE GENOMIC DNA]</scope>
</reference>
<accession>A0ABC8TPS1</accession>
<dbReference type="Proteomes" id="UP001642360">
    <property type="component" value="Unassembled WGS sequence"/>
</dbReference>
<dbReference type="PANTHER" id="PTHR12829:SF4">
    <property type="entry name" value="N(6)-ADENINE-SPECIFIC METHYLTRANSFERASE METTL4"/>
    <property type="match status" value="1"/>
</dbReference>
<dbReference type="InterPro" id="IPR007757">
    <property type="entry name" value="MT-A70-like"/>
</dbReference>
<comment type="similarity">
    <text evidence="1">Belongs to the MT-A70-like family.</text>
</comment>
<dbReference type="EMBL" id="CAUOFW020005743">
    <property type="protein sequence ID" value="CAK9171455.1"/>
    <property type="molecule type" value="Genomic_DNA"/>
</dbReference>
<protein>
    <recommendedName>
        <fullName evidence="5">Methyltransferase-like protein 2</fullName>
    </recommendedName>
</protein>
<evidence type="ECO:0000256" key="2">
    <source>
        <dbReference type="SAM" id="MobiDB-lite"/>
    </source>
</evidence>
<dbReference type="PANTHER" id="PTHR12829">
    <property type="entry name" value="N6-ADENOSINE-METHYLTRANSFERASE"/>
    <property type="match status" value="1"/>
</dbReference>
<dbReference type="PROSITE" id="PS51143">
    <property type="entry name" value="MT_A70"/>
    <property type="match status" value="1"/>
</dbReference>
<proteinExistence type="inferred from homology"/>
<dbReference type="AlphaFoldDB" id="A0ABC8TPS1"/>
<evidence type="ECO:0000313" key="4">
    <source>
        <dbReference type="Proteomes" id="UP001642360"/>
    </source>
</evidence>
<evidence type="ECO:0000256" key="1">
    <source>
        <dbReference type="PROSITE-ProRule" id="PRU00489"/>
    </source>
</evidence>